<comment type="caution">
    <text evidence="4">The sequence shown here is derived from an EMBL/GenBank/DDBJ whole genome shotgun (WGS) entry which is preliminary data.</text>
</comment>
<dbReference type="Proteomes" id="UP000033121">
    <property type="component" value="Unassembled WGS sequence"/>
</dbReference>
<keyword evidence="1 2" id="KW-0732">Signal</keyword>
<dbReference type="OrthoDB" id="892855at2"/>
<proteinExistence type="predicted"/>
<dbReference type="EMBL" id="BBWV01000001">
    <property type="protein sequence ID" value="GAO41052.1"/>
    <property type="molecule type" value="Genomic_DNA"/>
</dbReference>
<accession>A0A0E9MTG5</accession>
<name>A0A0E9MTG5_9BACT</name>
<keyword evidence="5" id="KW-1185">Reference proteome</keyword>
<dbReference type="GO" id="GO:0019867">
    <property type="term" value="C:outer membrane"/>
    <property type="evidence" value="ECO:0007669"/>
    <property type="project" value="InterPro"/>
</dbReference>
<dbReference type="InterPro" id="IPR006315">
    <property type="entry name" value="OM_autotransptr_brl_dom"/>
</dbReference>
<dbReference type="AlphaFoldDB" id="A0A0E9MTG5"/>
<dbReference type="Pfam" id="PF13505">
    <property type="entry name" value="OMP_b-brl"/>
    <property type="match status" value="1"/>
</dbReference>
<evidence type="ECO:0000313" key="5">
    <source>
        <dbReference type="Proteomes" id="UP000033121"/>
    </source>
</evidence>
<feature type="domain" description="Outer membrane protein beta-barrel" evidence="3">
    <location>
        <begin position="8"/>
        <end position="209"/>
    </location>
</feature>
<reference evidence="4 5" key="1">
    <citation type="submission" date="2015-04" db="EMBL/GenBank/DDBJ databases">
        <title>Whole genome shotgun sequence of Flavihumibacter petaseus NBRC 106054.</title>
        <authorList>
            <person name="Miyazawa S."/>
            <person name="Hosoyama A."/>
            <person name="Hashimoto M."/>
            <person name="Noguchi M."/>
            <person name="Tsuchikane K."/>
            <person name="Ohji S."/>
            <person name="Yamazoe A."/>
            <person name="Ichikawa N."/>
            <person name="Kimura A."/>
            <person name="Fujita N."/>
        </authorList>
    </citation>
    <scope>NUCLEOTIDE SEQUENCE [LARGE SCALE GENOMIC DNA]</scope>
    <source>
        <strain evidence="4 5">NBRC 106054</strain>
    </source>
</reference>
<feature type="signal peptide" evidence="2">
    <location>
        <begin position="1"/>
        <end position="19"/>
    </location>
</feature>
<dbReference type="NCBIfam" id="TIGR01414">
    <property type="entry name" value="autotrans_barl"/>
    <property type="match status" value="1"/>
</dbReference>
<evidence type="ECO:0000256" key="2">
    <source>
        <dbReference type="SAM" id="SignalP"/>
    </source>
</evidence>
<evidence type="ECO:0000313" key="4">
    <source>
        <dbReference type="EMBL" id="GAO41052.1"/>
    </source>
</evidence>
<evidence type="ECO:0000259" key="3">
    <source>
        <dbReference type="Pfam" id="PF13505"/>
    </source>
</evidence>
<sequence length="239" mass="26861">MKKLPYLLAALIICATAYAQDSSWSKKHDWRDMPMPTIGFGISFQKFKNLDNRVAGLPQYEGLPESSGTLQLGWLKQKRSLVSVFNIMGGTSFSGDHHKKSSVLRYLGIAGDIGYDVAKQERIMLYPFVGLAYQWYQAKFYTDNSGVEFDDALESPAVQNEIRPVSFRNSFFNYRAGIGAQFISQKGGTIGLQATYTGSFQERAWKGNDNQTLGNSPEDRLSQFSIALILGFKPMMMYH</sequence>
<dbReference type="RefSeq" id="WP_046366987.1">
    <property type="nucleotide sequence ID" value="NZ_BBWV01000001.1"/>
</dbReference>
<evidence type="ECO:0000256" key="1">
    <source>
        <dbReference type="ARBA" id="ARBA00022729"/>
    </source>
</evidence>
<feature type="chain" id="PRO_5002429420" description="Outer membrane protein beta-barrel domain-containing protein" evidence="2">
    <location>
        <begin position="20"/>
        <end position="239"/>
    </location>
</feature>
<dbReference type="STRING" id="1220578.FPE01S_01_00640"/>
<organism evidence="4 5">
    <name type="scientific">Flavihumibacter petaseus NBRC 106054</name>
    <dbReference type="NCBI Taxonomy" id="1220578"/>
    <lineage>
        <taxon>Bacteria</taxon>
        <taxon>Pseudomonadati</taxon>
        <taxon>Bacteroidota</taxon>
        <taxon>Chitinophagia</taxon>
        <taxon>Chitinophagales</taxon>
        <taxon>Chitinophagaceae</taxon>
        <taxon>Flavihumibacter</taxon>
    </lineage>
</organism>
<dbReference type="InterPro" id="IPR027385">
    <property type="entry name" value="Beta-barrel_OMP"/>
</dbReference>
<gene>
    <name evidence="4" type="ORF">FPE01S_01_00640</name>
</gene>
<protein>
    <recommendedName>
        <fullName evidence="3">Outer membrane protein beta-barrel domain-containing protein</fullName>
    </recommendedName>
</protein>